<dbReference type="Pfam" id="PF07992">
    <property type="entry name" value="Pyr_redox_2"/>
    <property type="match status" value="1"/>
</dbReference>
<dbReference type="Gene3D" id="3.50.50.60">
    <property type="entry name" value="FAD/NAD(P)-binding domain"/>
    <property type="match status" value="2"/>
</dbReference>
<feature type="binding site" evidence="6">
    <location>
        <position position="277"/>
    </location>
    <ligand>
        <name>NAD(+)</name>
        <dbReference type="ChEBI" id="CHEBI:57540"/>
    </ligand>
</feature>
<gene>
    <name evidence="10" type="ORF">KTA_41350</name>
</gene>
<evidence type="ECO:0000259" key="9">
    <source>
        <dbReference type="Pfam" id="PF07992"/>
    </source>
</evidence>
<dbReference type="PRINTS" id="PR00411">
    <property type="entry name" value="PNDRDTASEI"/>
</dbReference>
<dbReference type="Pfam" id="PF02852">
    <property type="entry name" value="Pyr_redox_dim"/>
    <property type="match status" value="1"/>
</dbReference>
<dbReference type="Gene3D" id="3.30.390.30">
    <property type="match status" value="1"/>
</dbReference>
<evidence type="ECO:0000256" key="6">
    <source>
        <dbReference type="PIRSR" id="PIRSR000350-3"/>
    </source>
</evidence>
<dbReference type="SUPFAM" id="SSF55424">
    <property type="entry name" value="FAD/NAD-linked reductases, dimerisation (C-terminal) domain"/>
    <property type="match status" value="1"/>
</dbReference>
<dbReference type="InterPro" id="IPR004099">
    <property type="entry name" value="Pyr_nucl-diS_OxRdtase_dimer"/>
</dbReference>
<evidence type="ECO:0000313" key="10">
    <source>
        <dbReference type="EMBL" id="BBH95936.1"/>
    </source>
</evidence>
<dbReference type="GO" id="GO:0050660">
    <property type="term" value="F:flavin adenine dinucleotide binding"/>
    <property type="evidence" value="ECO:0007669"/>
    <property type="project" value="TreeGrafter"/>
</dbReference>
<dbReference type="AlphaFoldDB" id="A0A455T913"/>
<evidence type="ECO:0000256" key="7">
    <source>
        <dbReference type="PIRSR" id="PIRSR000350-4"/>
    </source>
</evidence>
<keyword evidence="6" id="KW-0547">Nucleotide-binding</keyword>
<dbReference type="SUPFAM" id="SSF51905">
    <property type="entry name" value="FAD/NAD(P)-binding domain"/>
    <property type="match status" value="1"/>
</dbReference>
<dbReference type="PANTHER" id="PTHR43014">
    <property type="entry name" value="MERCURIC REDUCTASE"/>
    <property type="match status" value="1"/>
</dbReference>
<evidence type="ECO:0000256" key="4">
    <source>
        <dbReference type="ARBA" id="ARBA00023002"/>
    </source>
</evidence>
<comment type="similarity">
    <text evidence="1">Belongs to the class-I pyridine nucleotide-disulfide oxidoreductase family.</text>
</comment>
<dbReference type="InterPro" id="IPR001100">
    <property type="entry name" value="Pyr_nuc-diS_OxRdtase"/>
</dbReference>
<keyword evidence="6" id="KW-0520">NAD</keyword>
<evidence type="ECO:0000256" key="3">
    <source>
        <dbReference type="ARBA" id="ARBA00022827"/>
    </source>
</evidence>
<feature type="binding site" evidence="6">
    <location>
        <position position="54"/>
    </location>
    <ligand>
        <name>FAD</name>
        <dbReference type="ChEBI" id="CHEBI:57692"/>
    </ligand>
</feature>
<keyword evidence="4" id="KW-0560">Oxidoreductase</keyword>
<feature type="domain" description="Pyridine nucleotide-disulphide oxidoreductase dimerisation" evidence="8">
    <location>
        <begin position="353"/>
        <end position="460"/>
    </location>
</feature>
<evidence type="ECO:0000256" key="5">
    <source>
        <dbReference type="PIRSR" id="PIRSR000350-2"/>
    </source>
</evidence>
<dbReference type="InterPro" id="IPR023753">
    <property type="entry name" value="FAD/NAD-binding_dom"/>
</dbReference>
<comment type="cofactor">
    <cofactor evidence="6">
        <name>FAD</name>
        <dbReference type="ChEBI" id="CHEBI:57692"/>
    </cofactor>
    <text evidence="6">Binds 1 FAD per subunit.</text>
</comment>
<feature type="disulfide bond" description="Redox-active" evidence="7">
    <location>
        <begin position="45"/>
        <end position="50"/>
    </location>
</feature>
<dbReference type="EMBL" id="AP019377">
    <property type="protein sequence ID" value="BBH95936.1"/>
    <property type="molecule type" value="Genomic_DNA"/>
</dbReference>
<feature type="binding site" evidence="6">
    <location>
        <begin position="186"/>
        <end position="193"/>
    </location>
    <ligand>
        <name>NAD(+)</name>
        <dbReference type="ChEBI" id="CHEBI:57540"/>
    </ligand>
</feature>
<dbReference type="PRINTS" id="PR00368">
    <property type="entry name" value="FADPNR"/>
</dbReference>
<proteinExistence type="inferred from homology"/>
<dbReference type="InterPro" id="IPR016156">
    <property type="entry name" value="FAD/NAD-linked_Rdtase_dimer_sf"/>
</dbReference>
<evidence type="ECO:0000256" key="2">
    <source>
        <dbReference type="ARBA" id="ARBA00022630"/>
    </source>
</evidence>
<evidence type="ECO:0000259" key="8">
    <source>
        <dbReference type="Pfam" id="PF02852"/>
    </source>
</evidence>
<dbReference type="FunFam" id="3.30.390.30:FF:000001">
    <property type="entry name" value="Dihydrolipoyl dehydrogenase"/>
    <property type="match status" value="1"/>
</dbReference>
<feature type="domain" description="FAD/NAD(P)-binding" evidence="9">
    <location>
        <begin position="8"/>
        <end position="329"/>
    </location>
</feature>
<protein>
    <submittedName>
        <fullName evidence="10">Mercuric reductase</fullName>
    </submittedName>
</protein>
<accession>A0A455T913</accession>
<sequence length="472" mass="50857">MTELTATYDAIIIGSGQGGGPLATALAAAGRRTALIEREHLGGTCINTGCTPTKTMIASARMAALARRAASYGVELSATEPLVDMRAVRERKRAIVESFRQGSERRIRGASGLDLFNGEARFVAPREIEVRLTGGTTRRLQAGIIVIDVGARPARPKLAGLETVPAFDSTTIMELEHLPAHLLIIGGGYVGLEFGQMFRRFGSRVTIVHRGKRLLAHEDEDVAEAVAQILREDGIELLLESVPQRVKPAADSQLELSVTTPEGEREIRASHLLLAAGRVPNTDTLNLEACGVRTDERGRILVNERLETTVPGIYAIGDARVGPAFTHISYDDFRILRANLLKGGQASTRDRLVPYTIFLDPQLGRIGLTEAQARARGLRIRVAKMPMNAVARALEVNEARGFIKAIIEADSGQILGAAVLGLEGGEIMAMLEIAMLGKLPYTVLRDAIFAHPTLAEALNNLFSSLPDDGEAE</sequence>
<organism evidence="10">
    <name type="scientific">Thermogemmatispora argillosa</name>
    <dbReference type="NCBI Taxonomy" id="2045280"/>
    <lineage>
        <taxon>Bacteria</taxon>
        <taxon>Bacillati</taxon>
        <taxon>Chloroflexota</taxon>
        <taxon>Ktedonobacteria</taxon>
        <taxon>Thermogemmatisporales</taxon>
        <taxon>Thermogemmatisporaceae</taxon>
        <taxon>Thermogemmatispora</taxon>
    </lineage>
</organism>
<dbReference type="InterPro" id="IPR036188">
    <property type="entry name" value="FAD/NAD-bd_sf"/>
</dbReference>
<reference evidence="10" key="1">
    <citation type="submission" date="2018-12" db="EMBL/GenBank/DDBJ databases">
        <title>Novel natural products biosynthetic potential of the class Ktedonobacteria.</title>
        <authorList>
            <person name="Zheng Y."/>
            <person name="Saitou A."/>
            <person name="Wang C.M."/>
            <person name="Toyoda A."/>
            <person name="Minakuchi Y."/>
            <person name="Sekiguchi Y."/>
            <person name="Ueda K."/>
            <person name="Takano H."/>
            <person name="Sakai Y."/>
            <person name="Yokota A."/>
            <person name="Yabe S."/>
        </authorList>
    </citation>
    <scope>NUCLEOTIDE SEQUENCE</scope>
    <source>
        <strain evidence="10">A3-2</strain>
    </source>
</reference>
<evidence type="ECO:0000256" key="1">
    <source>
        <dbReference type="ARBA" id="ARBA00007532"/>
    </source>
</evidence>
<keyword evidence="2" id="KW-0285">Flavoprotein</keyword>
<feature type="active site" description="Proton acceptor" evidence="5">
    <location>
        <position position="451"/>
    </location>
</feature>
<dbReference type="PIRSF" id="PIRSF000350">
    <property type="entry name" value="Mercury_reductase_MerA"/>
    <property type="match status" value="1"/>
</dbReference>
<dbReference type="GO" id="GO:0003955">
    <property type="term" value="F:NAD(P)H dehydrogenase (quinone) activity"/>
    <property type="evidence" value="ECO:0007669"/>
    <property type="project" value="TreeGrafter"/>
</dbReference>
<name>A0A455T913_9CHLR</name>
<feature type="binding site" evidence="6">
    <location>
        <position position="318"/>
    </location>
    <ligand>
        <name>FAD</name>
        <dbReference type="ChEBI" id="CHEBI:57692"/>
    </ligand>
</feature>
<dbReference type="PANTHER" id="PTHR43014:SF2">
    <property type="entry name" value="MERCURIC REDUCTASE"/>
    <property type="match status" value="1"/>
</dbReference>
<keyword evidence="3 6" id="KW-0274">FAD</keyword>